<feature type="region of interest" description="Disordered" evidence="1">
    <location>
        <begin position="114"/>
        <end position="148"/>
    </location>
</feature>
<accession>X6NKG4</accession>
<evidence type="ECO:0000313" key="3">
    <source>
        <dbReference type="Proteomes" id="UP000023152"/>
    </source>
</evidence>
<protein>
    <submittedName>
        <fullName evidence="2">Uncharacterized protein</fullName>
    </submittedName>
</protein>
<keyword evidence="3" id="KW-1185">Reference proteome</keyword>
<evidence type="ECO:0000256" key="1">
    <source>
        <dbReference type="SAM" id="MobiDB-lite"/>
    </source>
</evidence>
<sequence>MIFFIDMSLRSSEVILFQFASKEKQSEHDACIAIKNKTNLKSNNIAEICDMMFDEQGNLFVLRNDPNHPLECYPSSRAPPHPLNFIKCINDIVKKDAKEFTDVAPQFKDLMRAWKAPEKRPLKETQHEKKDLNDVEMASPNKRSKPNE</sequence>
<proteinExistence type="predicted"/>
<organism evidence="2 3">
    <name type="scientific">Reticulomyxa filosa</name>
    <dbReference type="NCBI Taxonomy" id="46433"/>
    <lineage>
        <taxon>Eukaryota</taxon>
        <taxon>Sar</taxon>
        <taxon>Rhizaria</taxon>
        <taxon>Retaria</taxon>
        <taxon>Foraminifera</taxon>
        <taxon>Monothalamids</taxon>
        <taxon>Reticulomyxidae</taxon>
        <taxon>Reticulomyxa</taxon>
    </lineage>
</organism>
<dbReference type="Proteomes" id="UP000023152">
    <property type="component" value="Unassembled WGS sequence"/>
</dbReference>
<feature type="compositionally biased region" description="Basic and acidic residues" evidence="1">
    <location>
        <begin position="114"/>
        <end position="133"/>
    </location>
</feature>
<name>X6NKG4_RETFI</name>
<dbReference type="AlphaFoldDB" id="X6NKG4"/>
<evidence type="ECO:0000313" key="2">
    <source>
        <dbReference type="EMBL" id="ETO25852.1"/>
    </source>
</evidence>
<gene>
    <name evidence="2" type="ORF">RFI_11285</name>
</gene>
<dbReference type="EMBL" id="ASPP01008245">
    <property type="protein sequence ID" value="ETO25852.1"/>
    <property type="molecule type" value="Genomic_DNA"/>
</dbReference>
<reference evidence="2 3" key="1">
    <citation type="journal article" date="2013" name="Curr. Biol.">
        <title>The Genome of the Foraminiferan Reticulomyxa filosa.</title>
        <authorList>
            <person name="Glockner G."/>
            <person name="Hulsmann N."/>
            <person name="Schleicher M."/>
            <person name="Noegel A.A."/>
            <person name="Eichinger L."/>
            <person name="Gallinger C."/>
            <person name="Pawlowski J."/>
            <person name="Sierra R."/>
            <person name="Euteneuer U."/>
            <person name="Pillet L."/>
            <person name="Moustafa A."/>
            <person name="Platzer M."/>
            <person name="Groth M."/>
            <person name="Szafranski K."/>
            <person name="Schliwa M."/>
        </authorList>
    </citation>
    <scope>NUCLEOTIDE SEQUENCE [LARGE SCALE GENOMIC DNA]</scope>
</reference>
<comment type="caution">
    <text evidence="2">The sequence shown here is derived from an EMBL/GenBank/DDBJ whole genome shotgun (WGS) entry which is preliminary data.</text>
</comment>